<evidence type="ECO:0000259" key="3">
    <source>
        <dbReference type="Pfam" id="PF08652"/>
    </source>
</evidence>
<dbReference type="GO" id="GO:0110155">
    <property type="term" value="P:NAD-cap decapping"/>
    <property type="evidence" value="ECO:0007669"/>
    <property type="project" value="TreeGrafter"/>
</dbReference>
<proteinExistence type="inferred from homology"/>
<dbReference type="InterPro" id="IPR039039">
    <property type="entry name" value="RAI1-like_fam"/>
</dbReference>
<dbReference type="AlphaFoldDB" id="A0A6P4JTE1"/>
<dbReference type="GO" id="GO:0000956">
    <property type="term" value="P:nuclear-transcribed mRNA catabolic process"/>
    <property type="evidence" value="ECO:0007669"/>
    <property type="project" value="TreeGrafter"/>
</dbReference>
<keyword evidence="2" id="KW-0540">Nuclease</keyword>
<keyword evidence="2" id="KW-0547">Nucleotide-binding</keyword>
<comment type="cofactor">
    <cofactor evidence="2">
        <name>a divalent metal cation</name>
        <dbReference type="ChEBI" id="CHEBI:60240"/>
    </cofactor>
</comment>
<name>A0A6P4JTE1_DROKI</name>
<dbReference type="GO" id="GO:0005829">
    <property type="term" value="C:cytosol"/>
    <property type="evidence" value="ECO:0007669"/>
    <property type="project" value="TreeGrafter"/>
</dbReference>
<dbReference type="Proteomes" id="UP001652661">
    <property type="component" value="Chromosome X"/>
</dbReference>
<accession>A0A6P4JTE1</accession>
<dbReference type="OrthoDB" id="5853397at2759"/>
<dbReference type="PANTHER" id="PTHR12395">
    <property type="entry name" value="DOM-3 RELATED"/>
    <property type="match status" value="1"/>
</dbReference>
<dbReference type="GO" id="GO:0034353">
    <property type="term" value="F:mRNA 5'-diphosphatase activity"/>
    <property type="evidence" value="ECO:0007669"/>
    <property type="project" value="TreeGrafter"/>
</dbReference>
<dbReference type="OMA" id="VVTWRGH"/>
<dbReference type="InterPro" id="IPR013961">
    <property type="entry name" value="RAI1"/>
</dbReference>
<evidence type="ECO:0000256" key="2">
    <source>
        <dbReference type="RuleBase" id="RU367113"/>
    </source>
</evidence>
<dbReference type="GO" id="GO:0000166">
    <property type="term" value="F:nucleotide binding"/>
    <property type="evidence" value="ECO:0007669"/>
    <property type="project" value="UniProtKB-KW"/>
</dbReference>
<evidence type="ECO:0000313" key="4">
    <source>
        <dbReference type="Proteomes" id="UP001652661"/>
    </source>
</evidence>
<keyword evidence="2" id="KW-0539">Nucleus</keyword>
<organism evidence="4 5">
    <name type="scientific">Drosophila kikkawai</name>
    <name type="common">Fruit fly</name>
    <dbReference type="NCBI Taxonomy" id="30033"/>
    <lineage>
        <taxon>Eukaryota</taxon>
        <taxon>Metazoa</taxon>
        <taxon>Ecdysozoa</taxon>
        <taxon>Arthropoda</taxon>
        <taxon>Hexapoda</taxon>
        <taxon>Insecta</taxon>
        <taxon>Pterygota</taxon>
        <taxon>Neoptera</taxon>
        <taxon>Endopterygota</taxon>
        <taxon>Diptera</taxon>
        <taxon>Brachycera</taxon>
        <taxon>Muscomorpha</taxon>
        <taxon>Ephydroidea</taxon>
        <taxon>Drosophilidae</taxon>
        <taxon>Drosophila</taxon>
        <taxon>Sophophora</taxon>
    </lineage>
</organism>
<reference evidence="5" key="1">
    <citation type="submission" date="2025-08" db="UniProtKB">
        <authorList>
            <consortium name="RefSeq"/>
        </authorList>
    </citation>
    <scope>IDENTIFICATION</scope>
    <source>
        <strain evidence="5">14028-0561.14</strain>
        <tissue evidence="5">Whole fly</tissue>
    </source>
</reference>
<dbReference type="GO" id="GO:0046872">
    <property type="term" value="F:metal ion binding"/>
    <property type="evidence" value="ECO:0007669"/>
    <property type="project" value="UniProtKB-KW"/>
</dbReference>
<feature type="domain" description="RAI1-like" evidence="3">
    <location>
        <begin position="30"/>
        <end position="371"/>
    </location>
</feature>
<keyword evidence="2" id="KW-0378">Hydrolase</keyword>
<comment type="function">
    <text evidence="2">Decapping enzyme for NAD-capped RNAs: specifically hydrolyzes the nicotinamide adenine dinucleotide (NAD) cap from a subset of RNAs by removing the entire NAD moiety from the 5'-end of an NAD-capped RNA.</text>
</comment>
<dbReference type="GO" id="GO:0003723">
    <property type="term" value="F:RNA binding"/>
    <property type="evidence" value="ECO:0007669"/>
    <property type="project" value="UniProtKB-KW"/>
</dbReference>
<keyword evidence="2" id="KW-0479">Metal-binding</keyword>
<dbReference type="EC" id="3.6.1.-" evidence="2"/>
<keyword evidence="4" id="KW-1185">Reference proteome</keyword>
<protein>
    <recommendedName>
        <fullName evidence="2">Decapping nuclease</fullName>
        <ecNumber evidence="2">3.6.1.-</ecNumber>
    </recommendedName>
</protein>
<dbReference type="Pfam" id="PF08652">
    <property type="entry name" value="RAI1"/>
    <property type="match status" value="1"/>
</dbReference>
<evidence type="ECO:0000313" key="5">
    <source>
        <dbReference type="RefSeq" id="XP_017038263.1"/>
    </source>
</evidence>
<dbReference type="GO" id="GO:0005634">
    <property type="term" value="C:nucleus"/>
    <property type="evidence" value="ECO:0007669"/>
    <property type="project" value="UniProtKB-SubCell"/>
</dbReference>
<dbReference type="PANTHER" id="PTHR12395:SF9">
    <property type="entry name" value="DECAPPING AND EXORIBONUCLEASE PROTEIN"/>
    <property type="match status" value="1"/>
</dbReference>
<gene>
    <name evidence="5" type="primary">Rai1</name>
</gene>
<comment type="subcellular location">
    <subcellularLocation>
        <location evidence="2">Nucleus</location>
    </subcellularLocation>
</comment>
<keyword evidence="2" id="KW-0694">RNA-binding</keyword>
<comment type="similarity">
    <text evidence="1 2">Belongs to the DXO/Dom3Z family.</text>
</comment>
<evidence type="ECO:0000256" key="1">
    <source>
        <dbReference type="ARBA" id="ARBA00006562"/>
    </source>
</evidence>
<dbReference type="GO" id="GO:0004518">
    <property type="term" value="F:nuclease activity"/>
    <property type="evidence" value="ECO:0007669"/>
    <property type="project" value="UniProtKB-KW"/>
</dbReference>
<dbReference type="RefSeq" id="XP_017038263.1">
    <property type="nucleotide sequence ID" value="XM_017182774.3"/>
</dbReference>
<sequence length="377" mass="43652">MASDKGSIRLPWHQHRFAGQFREPFPDMSRPKCIGCCSITAKRDFANDARNGSYLYGPPFPDLPLDLNAGIADVIRKPTDFEQKDLEFVLRYIEHHQAELLRPRKRQPESLGLHTHFVTLRGILRQIMCLQYDRNCEFRIKATLLNGTIYMAKEATETQQLRNENMTTKEKNMCSWGFKFEQYLTCHHPQSKPVTDVPVNEGDEFLAMFSSQLSGIDLLYGAEMDCVVSKEPVDFKDPKVLDSIKFVELKTSAYIKAPNQKRNFDNYKSANWWSQSFLVNIDTIYAGLRDHQGMVVDIQEFNVRQLARNKPWSPAAMTLFLVQFLNKLKDLLETIDDPYAVVQVDFIACEQIVNYKVLRGKEHQILPDWYRDILKAG</sequence>